<feature type="region of interest" description="Disordered" evidence="1">
    <location>
        <begin position="93"/>
        <end position="113"/>
    </location>
</feature>
<feature type="transmembrane region" description="Helical" evidence="2">
    <location>
        <begin position="124"/>
        <end position="144"/>
    </location>
</feature>
<dbReference type="EMBL" id="AGNL01048678">
    <property type="protein sequence ID" value="EJK45224.1"/>
    <property type="molecule type" value="Genomic_DNA"/>
</dbReference>
<evidence type="ECO:0000256" key="1">
    <source>
        <dbReference type="SAM" id="MobiDB-lite"/>
    </source>
</evidence>
<proteinExistence type="predicted"/>
<organism evidence="3 4">
    <name type="scientific">Thalassiosira oceanica</name>
    <name type="common">Marine diatom</name>
    <dbReference type="NCBI Taxonomy" id="159749"/>
    <lineage>
        <taxon>Eukaryota</taxon>
        <taxon>Sar</taxon>
        <taxon>Stramenopiles</taxon>
        <taxon>Ochrophyta</taxon>
        <taxon>Bacillariophyta</taxon>
        <taxon>Coscinodiscophyceae</taxon>
        <taxon>Thalassiosirophycidae</taxon>
        <taxon>Thalassiosirales</taxon>
        <taxon>Thalassiosiraceae</taxon>
        <taxon>Thalassiosira</taxon>
    </lineage>
</organism>
<evidence type="ECO:0000313" key="4">
    <source>
        <dbReference type="Proteomes" id="UP000266841"/>
    </source>
</evidence>
<feature type="transmembrane region" description="Helical" evidence="2">
    <location>
        <begin position="430"/>
        <end position="447"/>
    </location>
</feature>
<keyword evidence="4" id="KW-1185">Reference proteome</keyword>
<feature type="transmembrane region" description="Helical" evidence="2">
    <location>
        <begin position="150"/>
        <end position="170"/>
    </location>
</feature>
<name>K0R283_THAOC</name>
<keyword evidence="2" id="KW-1133">Transmembrane helix</keyword>
<feature type="compositionally biased region" description="Basic and acidic residues" evidence="1">
    <location>
        <begin position="1"/>
        <end position="37"/>
    </location>
</feature>
<protein>
    <recommendedName>
        <fullName evidence="5">Wax synthase domain-containing protein</fullName>
    </recommendedName>
</protein>
<feature type="transmembrane region" description="Helical" evidence="2">
    <location>
        <begin position="400"/>
        <end position="424"/>
    </location>
</feature>
<feature type="non-terminal residue" evidence="3">
    <location>
        <position position="1"/>
    </location>
</feature>
<comment type="caution">
    <text evidence="3">The sequence shown here is derived from an EMBL/GenBank/DDBJ whole genome shotgun (WGS) entry which is preliminary data.</text>
</comment>
<evidence type="ECO:0000256" key="2">
    <source>
        <dbReference type="SAM" id="Phobius"/>
    </source>
</evidence>
<gene>
    <name evidence="3" type="ORF">THAOC_36169</name>
</gene>
<reference evidence="3 4" key="1">
    <citation type="journal article" date="2012" name="Genome Biol.">
        <title>Genome and low-iron response of an oceanic diatom adapted to chronic iron limitation.</title>
        <authorList>
            <person name="Lommer M."/>
            <person name="Specht M."/>
            <person name="Roy A.S."/>
            <person name="Kraemer L."/>
            <person name="Andreson R."/>
            <person name="Gutowska M.A."/>
            <person name="Wolf J."/>
            <person name="Bergner S.V."/>
            <person name="Schilhabel M.B."/>
            <person name="Klostermeier U.C."/>
            <person name="Beiko R.G."/>
            <person name="Rosenstiel P."/>
            <person name="Hippler M."/>
            <person name="Laroche J."/>
        </authorList>
    </citation>
    <scope>NUCLEOTIDE SEQUENCE [LARGE SCALE GENOMIC DNA]</scope>
    <source>
        <strain evidence="3 4">CCMP1005</strain>
    </source>
</reference>
<dbReference type="AlphaFoldDB" id="K0R283"/>
<dbReference type="Proteomes" id="UP000266841">
    <property type="component" value="Unassembled WGS sequence"/>
</dbReference>
<sequence length="508" mass="55591">TKLPPAEEKDRKRLRERACQAKKREDPDGRCDKENAQKRASQREPQPSEPVVDRASVWGICRRPIEKINQMTATTGEALLPPLTVNYKVSEEAVARDEEQPRSGPSSNTPPGHRRAIAMSWESFVPVAAAIVSALPTLLLIGFLGRPSPATLAMYLALLLIAGRCAVLGIESSCARWLVGFVLLAVTSTYKSAVLLANCDGALARGVLYAITALWECSNIVPVLGGKDYLRRMGVETSSENIESGLTRSIVSAMAPCQVKFVPLGATNSPAVTQRAAHIVLCTAGAAGLYLLVEKIAWLQTALSSSILFELECLTFLASMAVIALDIPSFFWQIAYSAVTSLLANFSIAEDEDVRPEVILPYGWVYSSMSCREFWSRWSRPATALIRRLIYHPLGGRRRWYISTPVMFLLNATGHFDLSLALVGEKREKWWMGLFGLLAAMAMLEMAGDSHVLRDISADGNAILPAWLGSLNETNLLGVPGLLGWPTAGHGCRNLQNPHLLQLLPWLD</sequence>
<dbReference type="OrthoDB" id="10650541at2759"/>
<feature type="region of interest" description="Disordered" evidence="1">
    <location>
        <begin position="1"/>
        <end position="52"/>
    </location>
</feature>
<feature type="transmembrane region" description="Helical" evidence="2">
    <location>
        <begin position="276"/>
        <end position="293"/>
    </location>
</feature>
<keyword evidence="2" id="KW-0812">Transmembrane</keyword>
<feature type="transmembrane region" description="Helical" evidence="2">
    <location>
        <begin position="177"/>
        <end position="197"/>
    </location>
</feature>
<evidence type="ECO:0000313" key="3">
    <source>
        <dbReference type="EMBL" id="EJK45224.1"/>
    </source>
</evidence>
<accession>K0R283</accession>
<keyword evidence="2" id="KW-0472">Membrane</keyword>
<evidence type="ECO:0008006" key="5">
    <source>
        <dbReference type="Google" id="ProtNLM"/>
    </source>
</evidence>